<comment type="caution">
    <text evidence="2">The sequence shown here is derived from an EMBL/GenBank/DDBJ whole genome shotgun (WGS) entry which is preliminary data.</text>
</comment>
<dbReference type="RefSeq" id="WP_204198599.1">
    <property type="nucleotide sequence ID" value="NZ_JAFEMC010000002.1"/>
</dbReference>
<gene>
    <name evidence="2" type="ORF">ILT43_08890</name>
</gene>
<dbReference type="EMBL" id="JAFEMC010000002">
    <property type="protein sequence ID" value="MBM6576489.1"/>
    <property type="molecule type" value="Genomic_DNA"/>
</dbReference>
<sequence>MLHILVFNVALIAVAAFALWGGGAPERWVAGLMVAANAATALLPYDPASTFHSLDWSGFGVDAVLFAAFTAVALRANRYWPIWLAALQMVSVAIHVIRIVDRALVPLVYAWSIGQIAYPLMALLVAGTIRHRRRCREFGHDPAWNVDIHRRPVDPVA</sequence>
<protein>
    <recommendedName>
        <fullName evidence="4">Rod shape-determining protein MreD</fullName>
    </recommendedName>
</protein>
<feature type="transmembrane region" description="Helical" evidence="1">
    <location>
        <begin position="106"/>
        <end position="126"/>
    </location>
</feature>
<dbReference type="Proteomes" id="UP000763641">
    <property type="component" value="Unassembled WGS sequence"/>
</dbReference>
<feature type="transmembrane region" description="Helical" evidence="1">
    <location>
        <begin position="81"/>
        <end position="100"/>
    </location>
</feature>
<evidence type="ECO:0000313" key="2">
    <source>
        <dbReference type="EMBL" id="MBM6576489.1"/>
    </source>
</evidence>
<reference evidence="2 3" key="1">
    <citation type="submission" date="2020-12" db="EMBL/GenBank/DDBJ databases">
        <title>Sphingomonas sp.</title>
        <authorList>
            <person name="Kim M.K."/>
        </authorList>
    </citation>
    <scope>NUCLEOTIDE SEQUENCE [LARGE SCALE GENOMIC DNA]</scope>
    <source>
        <strain evidence="2 3">BT552</strain>
    </source>
</reference>
<organism evidence="2 3">
    <name type="scientific">Sphingomonas longa</name>
    <dbReference type="NCBI Taxonomy" id="2778730"/>
    <lineage>
        <taxon>Bacteria</taxon>
        <taxon>Pseudomonadati</taxon>
        <taxon>Pseudomonadota</taxon>
        <taxon>Alphaproteobacteria</taxon>
        <taxon>Sphingomonadales</taxon>
        <taxon>Sphingomonadaceae</taxon>
        <taxon>Sphingomonas</taxon>
    </lineage>
</organism>
<evidence type="ECO:0000313" key="3">
    <source>
        <dbReference type="Proteomes" id="UP000763641"/>
    </source>
</evidence>
<accession>A0ABS2D6E2</accession>
<evidence type="ECO:0008006" key="4">
    <source>
        <dbReference type="Google" id="ProtNLM"/>
    </source>
</evidence>
<feature type="transmembrane region" description="Helical" evidence="1">
    <location>
        <begin position="54"/>
        <end position="74"/>
    </location>
</feature>
<keyword evidence="1" id="KW-0812">Transmembrane</keyword>
<evidence type="ECO:0000256" key="1">
    <source>
        <dbReference type="SAM" id="Phobius"/>
    </source>
</evidence>
<keyword evidence="1" id="KW-0472">Membrane</keyword>
<keyword evidence="1" id="KW-1133">Transmembrane helix</keyword>
<proteinExistence type="predicted"/>
<keyword evidence="3" id="KW-1185">Reference proteome</keyword>
<name>A0ABS2D6E2_9SPHN</name>